<keyword evidence="1" id="KW-0812">Transmembrane</keyword>
<dbReference type="Gramene" id="PRQ36297">
    <property type="protein sequence ID" value="PRQ36297"/>
    <property type="gene ID" value="RchiOBHm_Chr4g0389871"/>
</dbReference>
<dbReference type="EMBL" id="PDCK01000042">
    <property type="protein sequence ID" value="PRQ36297.1"/>
    <property type="molecule type" value="Genomic_DNA"/>
</dbReference>
<sequence length="359" mass="39916">MRCSLLQILANPSRHGWGSKQCRSAPPPSGIFSASRCLLAVTQYQSLLTSSQPSAGKKDGFATVIISRWRTLTREVFSSDFGRIRPNRARLKASDVQPSLWRSAGQGDLAGIVWSDLKAKQTVLAIIRPVATDPVWWLTAAVRFAGGAMLMNRSWQRRGSQAQSIATLEFQSTKIKFRFNGGMMGEASTVVADSLKGVAMVLMKAESAVVENGRLLSHGRVPNSNWKPKTGWVPKLVWRSTLFGVFWVPKIIGMDMRFFAQVWTQLMASGALGFRIWDPGGLFQITTLGWFFSLQIIMFLLHLDNGSFWSTAIERIGKGSFHTKLSLCRKCCSLLGSLFLSELQSLKRMVHNSYFSGKL</sequence>
<keyword evidence="1" id="KW-1133">Transmembrane helix</keyword>
<reference evidence="2 3" key="1">
    <citation type="journal article" date="2018" name="Nat. Genet.">
        <title>The Rosa genome provides new insights in the design of modern roses.</title>
        <authorList>
            <person name="Bendahmane M."/>
        </authorList>
    </citation>
    <scope>NUCLEOTIDE SEQUENCE [LARGE SCALE GENOMIC DNA]</scope>
    <source>
        <strain evidence="3">cv. Old Blush</strain>
    </source>
</reference>
<organism evidence="2 3">
    <name type="scientific">Rosa chinensis</name>
    <name type="common">China rose</name>
    <dbReference type="NCBI Taxonomy" id="74649"/>
    <lineage>
        <taxon>Eukaryota</taxon>
        <taxon>Viridiplantae</taxon>
        <taxon>Streptophyta</taxon>
        <taxon>Embryophyta</taxon>
        <taxon>Tracheophyta</taxon>
        <taxon>Spermatophyta</taxon>
        <taxon>Magnoliopsida</taxon>
        <taxon>eudicotyledons</taxon>
        <taxon>Gunneridae</taxon>
        <taxon>Pentapetalae</taxon>
        <taxon>rosids</taxon>
        <taxon>fabids</taxon>
        <taxon>Rosales</taxon>
        <taxon>Rosaceae</taxon>
        <taxon>Rosoideae</taxon>
        <taxon>Rosoideae incertae sedis</taxon>
        <taxon>Rosa</taxon>
    </lineage>
</organism>
<proteinExistence type="predicted"/>
<protein>
    <submittedName>
        <fullName evidence="2">Uncharacterized protein</fullName>
    </submittedName>
</protein>
<gene>
    <name evidence="2" type="ORF">RchiOBHm_Chr4g0389871</name>
</gene>
<dbReference type="AlphaFoldDB" id="A0A2P6QQ73"/>
<accession>A0A2P6QQ73</accession>
<comment type="caution">
    <text evidence="2">The sequence shown here is derived from an EMBL/GenBank/DDBJ whole genome shotgun (WGS) entry which is preliminary data.</text>
</comment>
<dbReference type="Proteomes" id="UP000238479">
    <property type="component" value="Chromosome 4"/>
</dbReference>
<evidence type="ECO:0000256" key="1">
    <source>
        <dbReference type="SAM" id="Phobius"/>
    </source>
</evidence>
<evidence type="ECO:0000313" key="2">
    <source>
        <dbReference type="EMBL" id="PRQ36297.1"/>
    </source>
</evidence>
<evidence type="ECO:0000313" key="3">
    <source>
        <dbReference type="Proteomes" id="UP000238479"/>
    </source>
</evidence>
<name>A0A2P6QQ73_ROSCH</name>
<feature type="transmembrane region" description="Helical" evidence="1">
    <location>
        <begin position="283"/>
        <end position="303"/>
    </location>
</feature>
<keyword evidence="1" id="KW-0472">Membrane</keyword>
<keyword evidence="3" id="KW-1185">Reference proteome</keyword>